<reference evidence="1" key="1">
    <citation type="submission" date="2018-07" db="EMBL/GenBank/DDBJ databases">
        <authorList>
            <person name="Quirk P.G."/>
            <person name="Krulwich T.A."/>
        </authorList>
    </citation>
    <scope>NUCLEOTIDE SEQUENCE</scope>
</reference>
<accession>A0A380TJN5</accession>
<gene>
    <name evidence="1" type="ORF">DF3PB_80034</name>
</gene>
<dbReference type="AlphaFoldDB" id="A0A380TJN5"/>
<proteinExistence type="predicted"/>
<dbReference type="EMBL" id="UIDG01000634">
    <property type="protein sequence ID" value="SUS08665.1"/>
    <property type="molecule type" value="Genomic_DNA"/>
</dbReference>
<evidence type="ECO:0000313" key="1">
    <source>
        <dbReference type="EMBL" id="SUS08665.1"/>
    </source>
</evidence>
<protein>
    <submittedName>
        <fullName evidence="1">Uncharacterized protein</fullName>
    </submittedName>
</protein>
<sequence>MREGERRSLARCGGWGHAQPLAVRLRHRRKILRTSAL</sequence>
<name>A0A380TJN5_9ZZZZ</name>
<organism evidence="1">
    <name type="scientific">metagenome</name>
    <dbReference type="NCBI Taxonomy" id="256318"/>
    <lineage>
        <taxon>unclassified sequences</taxon>
        <taxon>metagenomes</taxon>
    </lineage>
</organism>